<dbReference type="AlphaFoldDB" id="A0A098S4T1"/>
<dbReference type="SMART" id="SM00028">
    <property type="entry name" value="TPR"/>
    <property type="match status" value="10"/>
</dbReference>
<dbReference type="Pfam" id="PF13181">
    <property type="entry name" value="TPR_8"/>
    <property type="match status" value="1"/>
</dbReference>
<feature type="domain" description="CHAT" evidence="3">
    <location>
        <begin position="750"/>
        <end position="1051"/>
    </location>
</feature>
<evidence type="ECO:0000256" key="1">
    <source>
        <dbReference type="PROSITE-ProRule" id="PRU00339"/>
    </source>
</evidence>
<dbReference type="InterPro" id="IPR011990">
    <property type="entry name" value="TPR-like_helical_dom_sf"/>
</dbReference>
<accession>A0A098S4T1</accession>
<name>A0A098S4T1_9BACT</name>
<dbReference type="Proteomes" id="UP000029736">
    <property type="component" value="Unassembled WGS sequence"/>
</dbReference>
<organism evidence="4 5">
    <name type="scientific">Phaeodactylibacter xiamenensis</name>
    <dbReference type="NCBI Taxonomy" id="1524460"/>
    <lineage>
        <taxon>Bacteria</taxon>
        <taxon>Pseudomonadati</taxon>
        <taxon>Bacteroidota</taxon>
        <taxon>Saprospiria</taxon>
        <taxon>Saprospirales</taxon>
        <taxon>Haliscomenobacteraceae</taxon>
        <taxon>Phaeodactylibacter</taxon>
    </lineage>
</organism>
<dbReference type="InterPro" id="IPR019734">
    <property type="entry name" value="TPR_rpt"/>
</dbReference>
<feature type="chain" id="PRO_5001939863" description="CHAT domain-containing protein" evidence="2">
    <location>
        <begin position="20"/>
        <end position="1056"/>
    </location>
</feature>
<keyword evidence="2" id="KW-0732">Signal</keyword>
<evidence type="ECO:0000313" key="5">
    <source>
        <dbReference type="Proteomes" id="UP000029736"/>
    </source>
</evidence>
<feature type="repeat" description="TPR" evidence="1">
    <location>
        <begin position="74"/>
        <end position="107"/>
    </location>
</feature>
<protein>
    <recommendedName>
        <fullName evidence="3">CHAT domain-containing protein</fullName>
    </recommendedName>
</protein>
<evidence type="ECO:0000256" key="2">
    <source>
        <dbReference type="SAM" id="SignalP"/>
    </source>
</evidence>
<dbReference type="PANTHER" id="PTHR10098">
    <property type="entry name" value="RAPSYN-RELATED"/>
    <property type="match status" value="1"/>
</dbReference>
<dbReference type="SUPFAM" id="SSF81901">
    <property type="entry name" value="HCP-like"/>
    <property type="match status" value="1"/>
</dbReference>
<dbReference type="Pfam" id="PF13424">
    <property type="entry name" value="TPR_12"/>
    <property type="match status" value="4"/>
</dbReference>
<evidence type="ECO:0000259" key="3">
    <source>
        <dbReference type="Pfam" id="PF12770"/>
    </source>
</evidence>
<dbReference type="PROSITE" id="PS50005">
    <property type="entry name" value="TPR"/>
    <property type="match status" value="5"/>
</dbReference>
<dbReference type="RefSeq" id="WP_044222992.1">
    <property type="nucleotide sequence ID" value="NZ_JBKAGJ010000030.1"/>
</dbReference>
<dbReference type="Pfam" id="PF12770">
    <property type="entry name" value="CHAT"/>
    <property type="match status" value="1"/>
</dbReference>
<comment type="caution">
    <text evidence="4">The sequence shown here is derived from an EMBL/GenBank/DDBJ whole genome shotgun (WGS) entry which is preliminary data.</text>
</comment>
<gene>
    <name evidence="4" type="ORF">IX84_16940</name>
</gene>
<feature type="repeat" description="TPR" evidence="1">
    <location>
        <begin position="200"/>
        <end position="233"/>
    </location>
</feature>
<dbReference type="InterPro" id="IPR006597">
    <property type="entry name" value="Sel1-like"/>
</dbReference>
<feature type="repeat" description="TPR" evidence="1">
    <location>
        <begin position="326"/>
        <end position="359"/>
    </location>
</feature>
<keyword evidence="1" id="KW-0802">TPR repeat</keyword>
<keyword evidence="5" id="KW-1185">Reference proteome</keyword>
<feature type="repeat" description="TPR" evidence="1">
    <location>
        <begin position="451"/>
        <end position="484"/>
    </location>
</feature>
<dbReference type="Gene3D" id="1.25.40.10">
    <property type="entry name" value="Tetratricopeptide repeat domain"/>
    <property type="match status" value="3"/>
</dbReference>
<feature type="repeat" description="TPR" evidence="1">
    <location>
        <begin position="284"/>
        <end position="317"/>
    </location>
</feature>
<dbReference type="PANTHER" id="PTHR10098:SF108">
    <property type="entry name" value="TETRATRICOPEPTIDE REPEAT PROTEIN 28"/>
    <property type="match status" value="1"/>
</dbReference>
<dbReference type="SMART" id="SM00671">
    <property type="entry name" value="SEL1"/>
    <property type="match status" value="4"/>
</dbReference>
<dbReference type="InterPro" id="IPR024983">
    <property type="entry name" value="CHAT_dom"/>
</dbReference>
<sequence length="1056" mass="119480">MKATLFLLTALGFSLFVSAQEPGTSIKDSADAEIVLHQIDTLIKQRDYTAALELVKAVKPDFIDTFGDRNPLLADLVNFEGEVYYFTRDMDPAIQAFNQLLSIRQEHFGPEAAETLLAYRSLAICYNRAQDYKKAIEVGEALLKVYAGQSKAPTHDKADALVIIGNAYTALADYDIAVTYQERALQERLYAAPKDLRKVARAHNAVGYAYYQMGDNDKAIEHYSAALDLTTDLFGAEDLNLVLPLSNLASAHQTKGDYRAAVELQLKAIDILLAHPQGNEYNFALSYNNLGACYAEMNDYARALQFHEKALAIKKKAFPDNYANLALSYNNIGNCYQSMFDPERAAPIYRQAVALQEKVAQGGEKALGIYLNNEGTVLVELGQTEAAIVVHERALKVQQVLSGQHQDLALSHLNYGVALQKQGRHSESYSHFQQALEIWKEVFGPRHYRVASAHKHLGDHYALEGNTEQAKWHYQKSLEANEWSTESFSSVMSLEFLLNTLEAYSEMYALSRPKPQYDSAAIWSDYAVDALRYQQQQLSNSASRLPWLQRYQRLFELGMNNRLRKGREAASTDPVLFQYTEESKSAILYSQLQESNALHYAGIPDTLLEKEYDLRVDLTYYDKKRQEKLQEGLEETDTTVLAISSKLFDLNQAYDSLKARLESDYPEYYKLKYDLSTVTVEEVQMEILEEDQALLEYFVGDSYIFIFRIEKDYYEVKEVKRDFPLEEWVQQLRDNISQPLPFAYEAYLEVAPKLYEKLIAPVAEGLPEQLVIVPDGILGYIPFEALLMAKPDANNLYAAERLPYLLREHQVSYCYSATLLREMKEKKHRQTPKREMLAVAPFTTVDTVLSSHLDQSDWLASTRSDTLLGLPYSKAEVDSIQKIFKTDAFYGAEASEAAFVDRAGDYRILHLSTHGKADARVGDYSYLAFYPQPDSMENELLYVRDLYNLQLNADLVVLSACETGTGELQRGEGIISLARAFAYAGAKSIATTLWQVNDQSTQELMVSFYQHLKSGMTKDAALRQAKLDFLDGHSDTGAYPFYWAAFIGVGDMQSLD</sequence>
<dbReference type="EMBL" id="JPOS01000038">
    <property type="protein sequence ID" value="KGE87314.1"/>
    <property type="molecule type" value="Genomic_DNA"/>
</dbReference>
<dbReference type="OrthoDB" id="9771112at2"/>
<dbReference type="PROSITE" id="PS50293">
    <property type="entry name" value="TPR_REGION"/>
    <property type="match status" value="1"/>
</dbReference>
<reference evidence="4 5" key="1">
    <citation type="journal article" date="2014" name="Int. J. Syst. Evol. Microbiol.">
        <title>Phaeodactylibacter xiamenensis gen. nov., sp. nov., a member of the family Saprospiraceae isolated from the marine alga Phaeodactylum tricornutum.</title>
        <authorList>
            <person name="Chen Z.Jr."/>
            <person name="Lei X."/>
            <person name="Lai Q."/>
            <person name="Li Y."/>
            <person name="Zhang B."/>
            <person name="Zhang J."/>
            <person name="Zhang H."/>
            <person name="Yang L."/>
            <person name="Zheng W."/>
            <person name="Tian Y."/>
            <person name="Yu Z."/>
            <person name="Xu H.Jr."/>
            <person name="Zheng T."/>
        </authorList>
    </citation>
    <scope>NUCLEOTIDE SEQUENCE [LARGE SCALE GENOMIC DNA]</scope>
    <source>
        <strain evidence="4 5">KD52</strain>
    </source>
</reference>
<evidence type="ECO:0000313" key="4">
    <source>
        <dbReference type="EMBL" id="KGE87314.1"/>
    </source>
</evidence>
<dbReference type="SUPFAM" id="SSF48452">
    <property type="entry name" value="TPR-like"/>
    <property type="match status" value="1"/>
</dbReference>
<dbReference type="STRING" id="1524460.IX84_16940"/>
<proteinExistence type="predicted"/>
<feature type="signal peptide" evidence="2">
    <location>
        <begin position="1"/>
        <end position="19"/>
    </location>
</feature>